<feature type="transmembrane region" description="Helical" evidence="1">
    <location>
        <begin position="68"/>
        <end position="92"/>
    </location>
</feature>
<dbReference type="PANTHER" id="PTHR35013:SF3">
    <property type="entry name" value="TRANSMEMBRANE PROTEIN"/>
    <property type="match status" value="1"/>
</dbReference>
<dbReference type="InterPro" id="IPR024483">
    <property type="entry name" value="Glam1"/>
</dbReference>
<proteinExistence type="predicted"/>
<dbReference type="AlphaFoldDB" id="A0A1I7TNQ2"/>
<dbReference type="WBParaSite" id="Csp11.Scaffold629.g10254.t1">
    <property type="protein sequence ID" value="Csp11.Scaffold629.g10254.t1"/>
    <property type="gene ID" value="Csp11.Scaffold629.g10254"/>
</dbReference>
<keyword evidence="2" id="KW-1185">Reference proteome</keyword>
<reference evidence="3" key="1">
    <citation type="submission" date="2016-11" db="UniProtKB">
        <authorList>
            <consortium name="WormBaseParasite"/>
        </authorList>
    </citation>
    <scope>IDENTIFICATION</scope>
</reference>
<keyword evidence="1" id="KW-0472">Membrane</keyword>
<evidence type="ECO:0000313" key="2">
    <source>
        <dbReference type="Proteomes" id="UP000095282"/>
    </source>
</evidence>
<dbReference type="Proteomes" id="UP000095282">
    <property type="component" value="Unplaced"/>
</dbReference>
<keyword evidence="1" id="KW-1133">Transmembrane helix</keyword>
<protein>
    <submittedName>
        <fullName evidence="3">DUF805 domain-containing protein</fullName>
    </submittedName>
</protein>
<dbReference type="Pfam" id="PF10912">
    <property type="entry name" value="Glam1"/>
    <property type="match status" value="1"/>
</dbReference>
<organism evidence="2 3">
    <name type="scientific">Caenorhabditis tropicalis</name>
    <dbReference type="NCBI Taxonomy" id="1561998"/>
    <lineage>
        <taxon>Eukaryota</taxon>
        <taxon>Metazoa</taxon>
        <taxon>Ecdysozoa</taxon>
        <taxon>Nematoda</taxon>
        <taxon>Chromadorea</taxon>
        <taxon>Rhabditida</taxon>
        <taxon>Rhabditina</taxon>
        <taxon>Rhabditomorpha</taxon>
        <taxon>Rhabditoidea</taxon>
        <taxon>Rhabditidae</taxon>
        <taxon>Peloderinae</taxon>
        <taxon>Caenorhabditis</taxon>
    </lineage>
</organism>
<feature type="transmembrane region" description="Helical" evidence="1">
    <location>
        <begin position="120"/>
        <end position="143"/>
    </location>
</feature>
<dbReference type="PANTHER" id="PTHR35013">
    <property type="entry name" value="PROTEIN CBG22618-RELATED"/>
    <property type="match status" value="1"/>
</dbReference>
<feature type="transmembrane region" description="Helical" evidence="1">
    <location>
        <begin position="35"/>
        <end position="56"/>
    </location>
</feature>
<keyword evidence="1" id="KW-0812">Transmembrane</keyword>
<name>A0A1I7TNQ2_9PELO</name>
<dbReference type="eggNOG" id="ENOG502R0NT">
    <property type="taxonomic scope" value="Eukaryota"/>
</dbReference>
<evidence type="ECO:0000313" key="3">
    <source>
        <dbReference type="WBParaSite" id="Csp11.Scaffold629.g10254.t1"/>
    </source>
</evidence>
<evidence type="ECO:0000256" key="1">
    <source>
        <dbReference type="SAM" id="Phobius"/>
    </source>
</evidence>
<sequence>MKIGCIPVKPLLYTLAALGVLRSGAQFYVGRESLIGTIVPFFYLLFNGFLIVAVARRDIHFLKWAQRFTLAAAILSVIPFLIFPVLFASFIASGEWEKWDNKTHFHPDKVGNMTSPDFRFFIGTIAGLTIEAGAAFLIAVELFKYFLITRIWRSEVTLHVLSDDNFHTP</sequence>
<accession>A0A1I7TNQ2</accession>